<proteinExistence type="predicted"/>
<accession>A0A8H5BI40</accession>
<sequence>MSTFSSLPGELYDAIVQQIPDEDHQQSILALTRALPRAPIPQKRLFECIYIRYPRQAVSLNRRLRQKAGDERNPAGSWVQRLYIQDWSVDADVVLNTIALLPNLQSLCLWIGPNNFAPEHLEELFAKPFGDLRYLSLRFRPYVQKANYYQFLKGAYFDSTLLALARWPPGRMPCLSIVQDPIDSTMTFASRQSFAQPLVFFKMDPNMAIMLQSPAMVDSLKSLRLRIPGRPMVRSLCLPSAAQVNSDGEVPQVPALELLDLSTCGVLEGEVDMILAQFSTLKHLLLDECPILRGELREGEWSAMGKRCALVGVRRAREREKIIKAAMETIALAVQLEQLALDGEPAQLPPPRRARRGRRGVAISTISLRAPSPPRGLDALRARIAKSSAGNQRGRNTAIQRTRLLPPLPSLRTLCTTVSSSVKPESYPAIRSEFEAGWAEGIAVLAVTRARLRDSAKNGVSTIVRFTEEAPFHGTSSSGSGSESGTLDAPYSNVMHGLEKVDKNDAEAFSMPAETAVSVPILCFAGPKGVVDHAPGCGHSVAQSIWRD</sequence>
<dbReference type="InterPro" id="IPR032675">
    <property type="entry name" value="LRR_dom_sf"/>
</dbReference>
<gene>
    <name evidence="1" type="ORF">D9611_005553</name>
</gene>
<protein>
    <recommendedName>
        <fullName evidence="3">F-box domain-containing protein</fullName>
    </recommendedName>
</protein>
<evidence type="ECO:0000313" key="2">
    <source>
        <dbReference type="Proteomes" id="UP000541558"/>
    </source>
</evidence>
<dbReference type="Gene3D" id="3.80.10.10">
    <property type="entry name" value="Ribonuclease Inhibitor"/>
    <property type="match status" value="1"/>
</dbReference>
<dbReference type="AlphaFoldDB" id="A0A8H5BI40"/>
<reference evidence="1 2" key="1">
    <citation type="journal article" date="2020" name="ISME J.">
        <title>Uncovering the hidden diversity of litter-decomposition mechanisms in mushroom-forming fungi.</title>
        <authorList>
            <person name="Floudas D."/>
            <person name="Bentzer J."/>
            <person name="Ahren D."/>
            <person name="Johansson T."/>
            <person name="Persson P."/>
            <person name="Tunlid A."/>
        </authorList>
    </citation>
    <scope>NUCLEOTIDE SEQUENCE [LARGE SCALE GENOMIC DNA]</scope>
    <source>
        <strain evidence="1 2">CBS 175.51</strain>
    </source>
</reference>
<name>A0A8H5BI40_9AGAR</name>
<evidence type="ECO:0000313" key="1">
    <source>
        <dbReference type="EMBL" id="KAF5323589.1"/>
    </source>
</evidence>
<dbReference type="OrthoDB" id="3353982at2759"/>
<dbReference type="EMBL" id="JAACJK010000166">
    <property type="protein sequence ID" value="KAF5323589.1"/>
    <property type="molecule type" value="Genomic_DNA"/>
</dbReference>
<dbReference type="Proteomes" id="UP000541558">
    <property type="component" value="Unassembled WGS sequence"/>
</dbReference>
<evidence type="ECO:0008006" key="3">
    <source>
        <dbReference type="Google" id="ProtNLM"/>
    </source>
</evidence>
<comment type="caution">
    <text evidence="1">The sequence shown here is derived from an EMBL/GenBank/DDBJ whole genome shotgun (WGS) entry which is preliminary data.</text>
</comment>
<organism evidence="1 2">
    <name type="scientific">Ephemerocybe angulata</name>
    <dbReference type="NCBI Taxonomy" id="980116"/>
    <lineage>
        <taxon>Eukaryota</taxon>
        <taxon>Fungi</taxon>
        <taxon>Dikarya</taxon>
        <taxon>Basidiomycota</taxon>
        <taxon>Agaricomycotina</taxon>
        <taxon>Agaricomycetes</taxon>
        <taxon>Agaricomycetidae</taxon>
        <taxon>Agaricales</taxon>
        <taxon>Agaricineae</taxon>
        <taxon>Psathyrellaceae</taxon>
        <taxon>Ephemerocybe</taxon>
    </lineage>
</organism>
<dbReference type="SUPFAM" id="SSF52047">
    <property type="entry name" value="RNI-like"/>
    <property type="match status" value="1"/>
</dbReference>
<keyword evidence="2" id="KW-1185">Reference proteome</keyword>